<dbReference type="KEGG" id="pzu:PHZ_c1974"/>
<feature type="compositionally biased region" description="Acidic residues" evidence="1">
    <location>
        <begin position="185"/>
        <end position="197"/>
    </location>
</feature>
<dbReference type="AlphaFoldDB" id="B4RDJ5"/>
<proteinExistence type="predicted"/>
<reference evidence="2 3" key="1">
    <citation type="journal article" date="2008" name="BMC Genomics">
        <title>Complete genome of Phenylobacterium zucineum - a novel facultative intracellular bacterium isolated from human erythroleukemia cell line K562.</title>
        <authorList>
            <person name="Luo Y."/>
            <person name="Xu X."/>
            <person name="Ding Z."/>
            <person name="Liu Z."/>
            <person name="Zhang B."/>
            <person name="Yan Z."/>
            <person name="Sun J."/>
            <person name="Hu S."/>
            <person name="Hu X."/>
        </authorList>
    </citation>
    <scope>NUCLEOTIDE SEQUENCE [LARGE SCALE GENOMIC DNA]</scope>
    <source>
        <strain evidence="2 3">HLK1</strain>
    </source>
</reference>
<keyword evidence="3" id="KW-1185">Reference proteome</keyword>
<dbReference type="STRING" id="450851.PHZ_c1974"/>
<dbReference type="HOGENOM" id="CLU_106587_0_0_5"/>
<sequence length="197" mass="21403">MAIAGGAFTALGAAFVWFLEESRRIRRSLKKVLGAEPHALLIARGRGKGIGFDFAAGAVAVSWDAGGWCLLYRVDELMGAELVVDGQVGARTHRGEQRRALDQHGGAQDHVRLRFVFDDPTYPDFTLELWSSGDEGKRKAATASEALQEGNRWIARMESLLRRPVPKRAAPVPVAPSAAERTPPQDDEPEDESADAA</sequence>
<protein>
    <submittedName>
        <fullName evidence="2">Uncharacterized protein</fullName>
    </submittedName>
</protein>
<evidence type="ECO:0000256" key="1">
    <source>
        <dbReference type="SAM" id="MobiDB-lite"/>
    </source>
</evidence>
<dbReference type="Proteomes" id="UP000001868">
    <property type="component" value="Chromosome"/>
</dbReference>
<evidence type="ECO:0000313" key="3">
    <source>
        <dbReference type="Proteomes" id="UP000001868"/>
    </source>
</evidence>
<organism evidence="2 3">
    <name type="scientific">Phenylobacterium zucineum (strain HLK1)</name>
    <dbReference type="NCBI Taxonomy" id="450851"/>
    <lineage>
        <taxon>Bacteria</taxon>
        <taxon>Pseudomonadati</taxon>
        <taxon>Pseudomonadota</taxon>
        <taxon>Alphaproteobacteria</taxon>
        <taxon>Caulobacterales</taxon>
        <taxon>Caulobacteraceae</taxon>
        <taxon>Phenylobacterium</taxon>
    </lineage>
</organism>
<evidence type="ECO:0000313" key="2">
    <source>
        <dbReference type="EMBL" id="ACG78385.1"/>
    </source>
</evidence>
<dbReference type="eggNOG" id="ENOG5032WZ5">
    <property type="taxonomic scope" value="Bacteria"/>
</dbReference>
<gene>
    <name evidence="2" type="ordered locus">PHZ_c1974</name>
</gene>
<feature type="region of interest" description="Disordered" evidence="1">
    <location>
        <begin position="165"/>
        <end position="197"/>
    </location>
</feature>
<dbReference type="EMBL" id="CP000747">
    <property type="protein sequence ID" value="ACG78385.1"/>
    <property type="molecule type" value="Genomic_DNA"/>
</dbReference>
<accession>B4RDJ5</accession>
<feature type="compositionally biased region" description="Low complexity" evidence="1">
    <location>
        <begin position="167"/>
        <end position="179"/>
    </location>
</feature>
<name>B4RDJ5_PHEZH</name>